<dbReference type="STRING" id="39060.SAMN05660706_1435"/>
<sequence length="98" mass="10834">MHIIGASNDRWDYPSGKNHFFCIQLLSNAGVSHAVVGIIGDTLLIFNKISVSIQLGFSYDIDNINMMNLRKGDTPPSEECPRLVNVTKIKVVGQECNN</sequence>
<dbReference type="AlphaFoldDB" id="A0A1I6EGW4"/>
<dbReference type="Proteomes" id="UP000199584">
    <property type="component" value="Unassembled WGS sequence"/>
</dbReference>
<protein>
    <submittedName>
        <fullName evidence="1">Uncharacterized protein</fullName>
    </submittedName>
</protein>
<organism evidence="1 2">
    <name type="scientific">Desulfoscipio geothermicus DSM 3669</name>
    <dbReference type="NCBI Taxonomy" id="1121426"/>
    <lineage>
        <taxon>Bacteria</taxon>
        <taxon>Bacillati</taxon>
        <taxon>Bacillota</taxon>
        <taxon>Clostridia</taxon>
        <taxon>Eubacteriales</taxon>
        <taxon>Desulfallaceae</taxon>
        <taxon>Desulfoscipio</taxon>
    </lineage>
</organism>
<proteinExistence type="predicted"/>
<gene>
    <name evidence="1" type="ORF">SAMN05660706_1435</name>
</gene>
<accession>A0A1I6EGW4</accession>
<reference evidence="2" key="1">
    <citation type="submission" date="2016-10" db="EMBL/GenBank/DDBJ databases">
        <authorList>
            <person name="Varghese N."/>
            <person name="Submissions S."/>
        </authorList>
    </citation>
    <scope>NUCLEOTIDE SEQUENCE [LARGE SCALE GENOMIC DNA]</scope>
    <source>
        <strain evidence="2">DSM 3669</strain>
    </source>
</reference>
<evidence type="ECO:0000313" key="2">
    <source>
        <dbReference type="Proteomes" id="UP000199584"/>
    </source>
</evidence>
<name>A0A1I6EGW4_9FIRM</name>
<evidence type="ECO:0000313" key="1">
    <source>
        <dbReference type="EMBL" id="SFR16945.1"/>
    </source>
</evidence>
<keyword evidence="2" id="KW-1185">Reference proteome</keyword>
<dbReference type="EMBL" id="FOYM01000043">
    <property type="protein sequence ID" value="SFR16945.1"/>
    <property type="molecule type" value="Genomic_DNA"/>
</dbReference>